<organism evidence="5 6">
    <name type="scientific">Coffea arabica</name>
    <name type="common">Arabian coffee</name>
    <dbReference type="NCBI Taxonomy" id="13443"/>
    <lineage>
        <taxon>Eukaryota</taxon>
        <taxon>Viridiplantae</taxon>
        <taxon>Streptophyta</taxon>
        <taxon>Embryophyta</taxon>
        <taxon>Tracheophyta</taxon>
        <taxon>Spermatophyta</taxon>
        <taxon>Magnoliopsida</taxon>
        <taxon>eudicotyledons</taxon>
        <taxon>Gunneridae</taxon>
        <taxon>Pentapetalae</taxon>
        <taxon>asterids</taxon>
        <taxon>lamiids</taxon>
        <taxon>Gentianales</taxon>
        <taxon>Rubiaceae</taxon>
        <taxon>Ixoroideae</taxon>
        <taxon>Gardenieae complex</taxon>
        <taxon>Bertiereae - Coffeeae clade</taxon>
        <taxon>Coffeeae</taxon>
        <taxon>Coffea</taxon>
    </lineage>
</organism>
<dbReference type="InterPro" id="IPR021133">
    <property type="entry name" value="HEAT_type_2"/>
</dbReference>
<gene>
    <name evidence="6 7" type="primary">LOC140035031</name>
</gene>
<dbReference type="RefSeq" id="XP_071930441.1">
    <property type="nucleotide sequence ID" value="XM_072074340.1"/>
</dbReference>
<dbReference type="InterPro" id="IPR045110">
    <property type="entry name" value="XMAP215"/>
</dbReference>
<protein>
    <submittedName>
        <fullName evidence="6 7">Protein MOR1-like</fullName>
    </submittedName>
</protein>
<evidence type="ECO:0000313" key="5">
    <source>
        <dbReference type="Proteomes" id="UP001652660"/>
    </source>
</evidence>
<keyword evidence="1" id="KW-0677">Repeat</keyword>
<sequence length="341" mass="36401">MHKSGCLNLADIVEDVKVAVKNKVPLVRSLTLNWVTFCIETSNKAVILKVHKEYVPICMESLNDGTPEVRDAAFSALTAIAKSVGMRPLEKSLEKLDDVRKKKLTEMIGGSGGGPAVVSSSSAIQASVGSSSSLEVSDGSFARKSAASMLSGKKPVQAAPANKKAASTKLGVNKKGDGSGHAKVSKPAETEDVEPAEMSLEEVEEKLGSLIQADTISQLKSTVWKERLEAIGSFKEQVEAIQELDPSVEILVRLLCAVPGWGEKNVQVQQQVIEVITHIASTASKFPKKCVVLCLLGISERVADIKTRAHAMKCLSTFCEAVGPGFVFQRVSPVSITGFRL</sequence>
<dbReference type="PANTHER" id="PTHR12609">
    <property type="entry name" value="MICROTUBULE ASSOCIATED PROTEIN XMAP215"/>
    <property type="match status" value="1"/>
</dbReference>
<dbReference type="SUPFAM" id="SSF48371">
    <property type="entry name" value="ARM repeat"/>
    <property type="match status" value="1"/>
</dbReference>
<keyword evidence="5" id="KW-1185">Reference proteome</keyword>
<dbReference type="Pfam" id="PF02985">
    <property type="entry name" value="HEAT"/>
    <property type="match status" value="1"/>
</dbReference>
<evidence type="ECO:0000313" key="7">
    <source>
        <dbReference type="RefSeq" id="XP_071930441.1"/>
    </source>
</evidence>
<dbReference type="RefSeq" id="XP_071930440.1">
    <property type="nucleotide sequence ID" value="XM_072074339.1"/>
</dbReference>
<dbReference type="InterPro" id="IPR016024">
    <property type="entry name" value="ARM-type_fold"/>
</dbReference>
<evidence type="ECO:0000256" key="1">
    <source>
        <dbReference type="ARBA" id="ARBA00022737"/>
    </source>
</evidence>
<dbReference type="Proteomes" id="UP001652660">
    <property type="component" value="Chromosome 2c"/>
</dbReference>
<reference evidence="6 7" key="1">
    <citation type="submission" date="2025-05" db="UniProtKB">
        <authorList>
            <consortium name="RefSeq"/>
        </authorList>
    </citation>
    <scope>IDENTIFICATION</scope>
    <source>
        <tissue evidence="6 7">Leaves</tissue>
    </source>
</reference>
<evidence type="ECO:0000256" key="2">
    <source>
        <dbReference type="ARBA" id="ARBA00025722"/>
    </source>
</evidence>
<comment type="similarity">
    <text evidence="2">Belongs to the TOG/XMAP215 family.</text>
</comment>
<dbReference type="Gene3D" id="1.25.10.10">
    <property type="entry name" value="Leucine-rich Repeat Variant"/>
    <property type="match status" value="2"/>
</dbReference>
<dbReference type="PROSITE" id="PS50077">
    <property type="entry name" value="HEAT_REPEAT"/>
    <property type="match status" value="1"/>
</dbReference>
<evidence type="ECO:0000256" key="4">
    <source>
        <dbReference type="SAM" id="MobiDB-lite"/>
    </source>
</evidence>
<feature type="repeat" description="HEAT" evidence="3">
    <location>
        <begin position="54"/>
        <end position="92"/>
    </location>
</feature>
<proteinExistence type="inferred from homology"/>
<evidence type="ECO:0000313" key="6">
    <source>
        <dbReference type="RefSeq" id="XP_071930440.1"/>
    </source>
</evidence>
<evidence type="ECO:0000256" key="3">
    <source>
        <dbReference type="PROSITE-ProRule" id="PRU00103"/>
    </source>
</evidence>
<accession>A0ABM4WF71</accession>
<dbReference type="InterPro" id="IPR011989">
    <property type="entry name" value="ARM-like"/>
</dbReference>
<dbReference type="InterPro" id="IPR000357">
    <property type="entry name" value="HEAT"/>
</dbReference>
<name>A0ABM4WF71_COFAR</name>
<feature type="region of interest" description="Disordered" evidence="4">
    <location>
        <begin position="152"/>
        <end position="195"/>
    </location>
</feature>
<dbReference type="GeneID" id="140035031"/>